<keyword evidence="1" id="KW-0175">Coiled coil</keyword>
<keyword evidence="2" id="KW-0812">Transmembrane</keyword>
<reference evidence="4" key="1">
    <citation type="journal article" date="2019" name="Int. J. Syst. Evol. Microbiol.">
        <title>The Global Catalogue of Microorganisms (GCM) 10K type strain sequencing project: providing services to taxonomists for standard genome sequencing and annotation.</title>
        <authorList>
            <consortium name="The Broad Institute Genomics Platform"/>
            <consortium name="The Broad Institute Genome Sequencing Center for Infectious Disease"/>
            <person name="Wu L."/>
            <person name="Ma J."/>
        </authorList>
    </citation>
    <scope>NUCLEOTIDE SEQUENCE [LARGE SCALE GENOMIC DNA]</scope>
    <source>
        <strain evidence="4">CCUG 56607</strain>
    </source>
</reference>
<keyword evidence="4" id="KW-1185">Reference proteome</keyword>
<proteinExistence type="predicted"/>
<name>A0ABW3L0K7_9BACI</name>
<comment type="caution">
    <text evidence="3">The sequence shown here is derived from an EMBL/GenBank/DDBJ whole genome shotgun (WGS) entry which is preliminary data.</text>
</comment>
<dbReference type="RefSeq" id="WP_386057772.1">
    <property type="nucleotide sequence ID" value="NZ_JBHTKL010000001.1"/>
</dbReference>
<evidence type="ECO:0008006" key="5">
    <source>
        <dbReference type="Google" id="ProtNLM"/>
    </source>
</evidence>
<dbReference type="EMBL" id="JBHTKL010000001">
    <property type="protein sequence ID" value="MFD1018912.1"/>
    <property type="molecule type" value="Genomic_DNA"/>
</dbReference>
<dbReference type="Proteomes" id="UP001596990">
    <property type="component" value="Unassembled WGS sequence"/>
</dbReference>
<sequence length="197" mass="22282">MLVEVNLLEQKEQRNMLPLLIGGVFLILALIVFAYFVTQSKQLEAEVAETEAEIAALQSRQTENEQTPVDDVITKRMELVKATSQLEASWISATPVIDRLIALLPERGFFQSFTLVDNGQVNLVVRFDTMQEVAAYTSRLEEESYIHGVEVNHVTAEEVDGSEDVYDYMPRYISEIYLSVDHAMLSEDVGIDETTME</sequence>
<gene>
    <name evidence="3" type="ORF">ACFQ2J_06840</name>
</gene>
<keyword evidence="2" id="KW-1133">Transmembrane helix</keyword>
<organism evidence="3 4">
    <name type="scientific">Thalassobacillus hwangdonensis</name>
    <dbReference type="NCBI Taxonomy" id="546108"/>
    <lineage>
        <taxon>Bacteria</taxon>
        <taxon>Bacillati</taxon>
        <taxon>Bacillota</taxon>
        <taxon>Bacilli</taxon>
        <taxon>Bacillales</taxon>
        <taxon>Bacillaceae</taxon>
        <taxon>Thalassobacillus</taxon>
    </lineage>
</organism>
<keyword evidence="2" id="KW-0472">Membrane</keyword>
<evidence type="ECO:0000313" key="3">
    <source>
        <dbReference type="EMBL" id="MFD1018912.1"/>
    </source>
</evidence>
<evidence type="ECO:0000256" key="1">
    <source>
        <dbReference type="SAM" id="Coils"/>
    </source>
</evidence>
<feature type="transmembrane region" description="Helical" evidence="2">
    <location>
        <begin position="16"/>
        <end position="37"/>
    </location>
</feature>
<accession>A0ABW3L0K7</accession>
<protein>
    <recommendedName>
        <fullName evidence="5">Fimbrial assembly protein (PilN)</fullName>
    </recommendedName>
</protein>
<evidence type="ECO:0000256" key="2">
    <source>
        <dbReference type="SAM" id="Phobius"/>
    </source>
</evidence>
<feature type="coiled-coil region" evidence="1">
    <location>
        <begin position="40"/>
        <end position="67"/>
    </location>
</feature>
<evidence type="ECO:0000313" key="4">
    <source>
        <dbReference type="Proteomes" id="UP001596990"/>
    </source>
</evidence>